<keyword evidence="2" id="KW-0540">Nuclease</keyword>
<proteinExistence type="predicted"/>
<evidence type="ECO:0000313" key="3">
    <source>
        <dbReference type="Proteomes" id="UP000095706"/>
    </source>
</evidence>
<reference evidence="1 3" key="1">
    <citation type="submission" date="2015-09" db="EMBL/GenBank/DDBJ databases">
        <authorList>
            <consortium name="Pathogen Informatics"/>
        </authorList>
    </citation>
    <scope>NUCLEOTIDE SEQUENCE [LARGE SCALE GENOMIC DNA]</scope>
    <source>
        <strain evidence="1 3">2789STDY5608849</strain>
    </source>
</reference>
<dbReference type="Proteomes" id="UP000737612">
    <property type="component" value="Unassembled WGS sequence"/>
</dbReference>
<dbReference type="Proteomes" id="UP000095706">
    <property type="component" value="Unassembled WGS sequence"/>
</dbReference>
<protein>
    <submittedName>
        <fullName evidence="2">Endonuclease/exonuclease/phosphatase family protein</fullName>
    </submittedName>
</protein>
<dbReference type="GO" id="GO:0004519">
    <property type="term" value="F:endonuclease activity"/>
    <property type="evidence" value="ECO:0007669"/>
    <property type="project" value="UniProtKB-KW"/>
</dbReference>
<dbReference type="AlphaFoldDB" id="A0A174FZH5"/>
<accession>A0A174FZH5</accession>
<dbReference type="SUPFAM" id="SSF56219">
    <property type="entry name" value="DNase I-like"/>
    <property type="match status" value="1"/>
</dbReference>
<dbReference type="EMBL" id="CYYV01000010">
    <property type="protein sequence ID" value="CUO53495.1"/>
    <property type="molecule type" value="Genomic_DNA"/>
</dbReference>
<dbReference type="InterPro" id="IPR036691">
    <property type="entry name" value="Endo/exonu/phosph_ase_sf"/>
</dbReference>
<keyword evidence="2" id="KW-0378">Hydrolase</keyword>
<gene>
    <name evidence="1" type="ORF">ERS852406_02200</name>
    <name evidence="2" type="ORF">JTJ23_02140</name>
</gene>
<organism evidence="1 3">
    <name type="scientific">Fusicatenibacter saccharivorans</name>
    <dbReference type="NCBI Taxonomy" id="1150298"/>
    <lineage>
        <taxon>Bacteria</taxon>
        <taxon>Bacillati</taxon>
        <taxon>Bacillota</taxon>
        <taxon>Clostridia</taxon>
        <taxon>Lachnospirales</taxon>
        <taxon>Lachnospiraceae</taxon>
        <taxon>Fusicatenibacter</taxon>
    </lineage>
</organism>
<dbReference type="RefSeq" id="WP_055228069.1">
    <property type="nucleotide sequence ID" value="NZ_CAXSRP010000007.1"/>
</dbReference>
<dbReference type="EMBL" id="JAFHBD010000006">
    <property type="protein sequence ID" value="MBN2952405.1"/>
    <property type="molecule type" value="Genomic_DNA"/>
</dbReference>
<name>A0A174FZH5_9FIRM</name>
<reference evidence="2" key="2">
    <citation type="submission" date="2021-02" db="EMBL/GenBank/DDBJ databases">
        <title>Metagenome-assembled genomes from human diarrheal sample B26.</title>
        <authorList>
            <person name="Ateba T.P."/>
            <person name="Alayande K.A."/>
            <person name="Mwanza M."/>
        </authorList>
    </citation>
    <scope>NUCLEOTIDE SEQUENCE</scope>
    <source>
        <strain evidence="2">06WH</strain>
    </source>
</reference>
<evidence type="ECO:0000313" key="1">
    <source>
        <dbReference type="EMBL" id="CUO53495.1"/>
    </source>
</evidence>
<evidence type="ECO:0000313" key="2">
    <source>
        <dbReference type="EMBL" id="MBN2952405.1"/>
    </source>
</evidence>
<sequence>MKSKVIGWNINQRSGMGKGIPQFVIDELIDQNADIIVLTELFQHSTIGYFWAEMERAGYQHAVTQNDGTNEVGILWKRDVYTFHAVDDSVITTMKNNHPNFLLVDLEDQNGQFLTVAGFRIRMVDYSQRAEELEIVVNKAKEKKNPVLMIADCNNLRRETTETSWNLQVVDHILSQGGFERYTPCGQSIFEKHADRGYAYEFAEDHLITRDIVVELGDYDREFVRRDRITYPWGKDFQTYDKEHSRRASVEPGFPDHAIVKGYLSTEKDQKK</sequence>
<dbReference type="Gene3D" id="3.60.10.10">
    <property type="entry name" value="Endonuclease/exonuclease/phosphatase"/>
    <property type="match status" value="1"/>
</dbReference>
<keyword evidence="2" id="KW-0255">Endonuclease</keyword>